<dbReference type="Proteomes" id="UP000005237">
    <property type="component" value="Unassembled WGS sequence"/>
</dbReference>
<reference evidence="2" key="1">
    <citation type="submission" date="2010-08" db="EMBL/GenBank/DDBJ databases">
        <authorList>
            <consortium name="Caenorhabditis japonica Sequencing Consortium"/>
            <person name="Wilson R.K."/>
        </authorList>
    </citation>
    <scope>NUCLEOTIDE SEQUENCE [LARGE SCALE GENOMIC DNA]</scope>
    <source>
        <strain evidence="2">DF5081</strain>
    </source>
</reference>
<protein>
    <submittedName>
        <fullName evidence="1">Uncharacterized protein</fullName>
    </submittedName>
</protein>
<evidence type="ECO:0000313" key="2">
    <source>
        <dbReference type="Proteomes" id="UP000005237"/>
    </source>
</evidence>
<reference evidence="1" key="2">
    <citation type="submission" date="2022-06" db="UniProtKB">
        <authorList>
            <consortium name="EnsemblMetazoa"/>
        </authorList>
    </citation>
    <scope>IDENTIFICATION</scope>
    <source>
        <strain evidence="1">DF5081</strain>
    </source>
</reference>
<keyword evidence="2" id="KW-1185">Reference proteome</keyword>
<proteinExistence type="predicted"/>
<evidence type="ECO:0000313" key="1">
    <source>
        <dbReference type="EnsemblMetazoa" id="CJA09669b.1"/>
    </source>
</evidence>
<sequence length="155" mass="18215">LALALALEVARLITIKLSQTMTNEMRVFLMTAQGKEVMEDQQKRKVLLNDPKAIYQDHFVSVRPDCLIVKKFFLPSELPYEYSWRHILTMSYIPQNKDNRESVCGKGMDEEGRWWAVDLLREASEVLRSLDAFKFRLRRFETLSLLSKSEEMLLK</sequence>
<name>A0A8R1DSQ7_CAEJA</name>
<dbReference type="PANTHER" id="PTHR35373">
    <property type="entry name" value="PROTEIN CBG16894"/>
    <property type="match status" value="1"/>
</dbReference>
<dbReference type="AlphaFoldDB" id="A0A8R1DSQ7"/>
<accession>A0A8R1DSQ7</accession>
<dbReference type="PANTHER" id="PTHR35373:SF2">
    <property type="entry name" value="PROTEIN DPCD"/>
    <property type="match status" value="1"/>
</dbReference>
<organism evidence="1 2">
    <name type="scientific">Caenorhabditis japonica</name>
    <dbReference type="NCBI Taxonomy" id="281687"/>
    <lineage>
        <taxon>Eukaryota</taxon>
        <taxon>Metazoa</taxon>
        <taxon>Ecdysozoa</taxon>
        <taxon>Nematoda</taxon>
        <taxon>Chromadorea</taxon>
        <taxon>Rhabditida</taxon>
        <taxon>Rhabditina</taxon>
        <taxon>Rhabditomorpha</taxon>
        <taxon>Rhabditoidea</taxon>
        <taxon>Rhabditidae</taxon>
        <taxon>Peloderinae</taxon>
        <taxon>Caenorhabditis</taxon>
    </lineage>
</organism>
<dbReference type="EnsemblMetazoa" id="CJA09669b.1">
    <property type="protein sequence ID" value="CJA09669b.1"/>
    <property type="gene ID" value="WBGene00128872"/>
</dbReference>